<evidence type="ECO:0000256" key="1">
    <source>
        <dbReference type="SAM" id="MobiDB-lite"/>
    </source>
</evidence>
<evidence type="ECO:0000256" key="2">
    <source>
        <dbReference type="SAM" id="SignalP"/>
    </source>
</evidence>
<feature type="signal peptide" evidence="2">
    <location>
        <begin position="1"/>
        <end position="20"/>
    </location>
</feature>
<gene>
    <name evidence="3" type="ORF">AVDCRST_MAG32-2271</name>
</gene>
<dbReference type="AlphaFoldDB" id="A0A6J4NML6"/>
<evidence type="ECO:0008006" key="4">
    <source>
        <dbReference type="Google" id="ProtNLM"/>
    </source>
</evidence>
<name>A0A6J4NML6_9ACTN</name>
<feature type="region of interest" description="Disordered" evidence="1">
    <location>
        <begin position="24"/>
        <end position="78"/>
    </location>
</feature>
<evidence type="ECO:0000313" key="3">
    <source>
        <dbReference type="EMBL" id="CAA9390324.1"/>
    </source>
</evidence>
<sequence length="254" mass="27042">MVAAVVLVLTVLVLALGACATEKRSAGDASEATSSGSVAPSDPPGSDLPGSDLPSVEPSAGEESLPCVPGAEPFTGPAAEKHGAERVMAAYCMLADLVGRQRTTSLALPVPEQQTRDLARLAKVLTPRVRQDWDRVVRARVAGEPTATERVNGLTLHDVAEVPRGYRRADDLPHLFGTRVGPAEAAIVGRDALGLSFAVETNLVLERLDDDSGRHSLLPVTRRGTYVLVARGDRWLVDDWEVLFERGPVEVVTQ</sequence>
<proteinExistence type="predicted"/>
<organism evidence="3">
    <name type="scientific">uncultured Nocardioides sp</name>
    <dbReference type="NCBI Taxonomy" id="198441"/>
    <lineage>
        <taxon>Bacteria</taxon>
        <taxon>Bacillati</taxon>
        <taxon>Actinomycetota</taxon>
        <taxon>Actinomycetes</taxon>
        <taxon>Propionibacteriales</taxon>
        <taxon>Nocardioidaceae</taxon>
        <taxon>Nocardioides</taxon>
        <taxon>environmental samples</taxon>
    </lineage>
</organism>
<dbReference type="EMBL" id="CADCUM010000090">
    <property type="protein sequence ID" value="CAA9390324.1"/>
    <property type="molecule type" value="Genomic_DNA"/>
</dbReference>
<accession>A0A6J4NML6</accession>
<reference evidence="3" key="1">
    <citation type="submission" date="2020-02" db="EMBL/GenBank/DDBJ databases">
        <authorList>
            <person name="Meier V. D."/>
        </authorList>
    </citation>
    <scope>NUCLEOTIDE SEQUENCE</scope>
    <source>
        <strain evidence="3">AVDCRST_MAG32</strain>
    </source>
</reference>
<protein>
    <recommendedName>
        <fullName evidence="4">Lipoprotein</fullName>
    </recommendedName>
</protein>
<feature type="compositionally biased region" description="Low complexity" evidence="1">
    <location>
        <begin position="44"/>
        <end position="55"/>
    </location>
</feature>
<keyword evidence="2" id="KW-0732">Signal</keyword>
<feature type="chain" id="PRO_5026720431" description="Lipoprotein" evidence="2">
    <location>
        <begin position="21"/>
        <end position="254"/>
    </location>
</feature>